<name>A0A8X6NAH6_NEPPI</name>
<dbReference type="Proteomes" id="UP000887013">
    <property type="component" value="Unassembled WGS sequence"/>
</dbReference>
<evidence type="ECO:0000313" key="3">
    <source>
        <dbReference type="Proteomes" id="UP000887013"/>
    </source>
</evidence>
<reference evidence="2" key="1">
    <citation type="submission" date="2020-08" db="EMBL/GenBank/DDBJ databases">
        <title>Multicomponent nature underlies the extraordinary mechanical properties of spider dragline silk.</title>
        <authorList>
            <person name="Kono N."/>
            <person name="Nakamura H."/>
            <person name="Mori M."/>
            <person name="Yoshida Y."/>
            <person name="Ohtoshi R."/>
            <person name="Malay A.D."/>
            <person name="Moran D.A.P."/>
            <person name="Tomita M."/>
            <person name="Numata K."/>
            <person name="Arakawa K."/>
        </authorList>
    </citation>
    <scope>NUCLEOTIDE SEQUENCE</scope>
</reference>
<keyword evidence="3" id="KW-1185">Reference proteome</keyword>
<accession>A0A8X6NAH6</accession>
<dbReference type="AlphaFoldDB" id="A0A8X6NAH6"/>
<feature type="transmembrane region" description="Helical" evidence="1">
    <location>
        <begin position="34"/>
        <end position="61"/>
    </location>
</feature>
<sequence length="122" mass="13810">MKKSSGQFLTHRFREYPKNTSYHPSHLISFQSILYIYFIFLSLVLIYEAVDLPFCLVPIVIKTIRLRADVIHNAQTHSANGSLICFTLADVCLSAGHLPALSAAHKPHVRERGSARFCYDFG</sequence>
<dbReference type="EMBL" id="BMAW01055817">
    <property type="protein sequence ID" value="GFT02873.1"/>
    <property type="molecule type" value="Genomic_DNA"/>
</dbReference>
<protein>
    <submittedName>
        <fullName evidence="2">Uncharacterized protein</fullName>
    </submittedName>
</protein>
<keyword evidence="1" id="KW-1133">Transmembrane helix</keyword>
<gene>
    <name evidence="2" type="ORF">NPIL_674871</name>
</gene>
<keyword evidence="1" id="KW-0812">Transmembrane</keyword>
<organism evidence="2 3">
    <name type="scientific">Nephila pilipes</name>
    <name type="common">Giant wood spider</name>
    <name type="synonym">Nephila maculata</name>
    <dbReference type="NCBI Taxonomy" id="299642"/>
    <lineage>
        <taxon>Eukaryota</taxon>
        <taxon>Metazoa</taxon>
        <taxon>Ecdysozoa</taxon>
        <taxon>Arthropoda</taxon>
        <taxon>Chelicerata</taxon>
        <taxon>Arachnida</taxon>
        <taxon>Araneae</taxon>
        <taxon>Araneomorphae</taxon>
        <taxon>Entelegynae</taxon>
        <taxon>Araneoidea</taxon>
        <taxon>Nephilidae</taxon>
        <taxon>Nephila</taxon>
    </lineage>
</organism>
<evidence type="ECO:0000256" key="1">
    <source>
        <dbReference type="SAM" id="Phobius"/>
    </source>
</evidence>
<evidence type="ECO:0000313" key="2">
    <source>
        <dbReference type="EMBL" id="GFT02873.1"/>
    </source>
</evidence>
<keyword evidence="1" id="KW-0472">Membrane</keyword>
<comment type="caution">
    <text evidence="2">The sequence shown here is derived from an EMBL/GenBank/DDBJ whole genome shotgun (WGS) entry which is preliminary data.</text>
</comment>
<proteinExistence type="predicted"/>